<keyword evidence="4" id="KW-0597">Phosphoprotein</keyword>
<dbReference type="SMART" id="SM00388">
    <property type="entry name" value="HisKA"/>
    <property type="match status" value="1"/>
</dbReference>
<protein>
    <recommendedName>
        <fullName evidence="3">histidine kinase</fullName>
        <ecNumber evidence="3">2.7.13.3</ecNumber>
    </recommendedName>
</protein>
<evidence type="ECO:0000259" key="8">
    <source>
        <dbReference type="PROSITE" id="PS50109"/>
    </source>
</evidence>
<dbReference type="PANTHER" id="PTHR45453">
    <property type="entry name" value="PHOSPHATE REGULON SENSOR PROTEIN PHOR"/>
    <property type="match status" value="1"/>
</dbReference>
<dbReference type="GO" id="GO:0016301">
    <property type="term" value="F:kinase activity"/>
    <property type="evidence" value="ECO:0007669"/>
    <property type="project" value="UniProtKB-KW"/>
</dbReference>
<sequence length="307" mass="35809">MTKRIILILSTICMFLSLILFKQNKQIKKINKVLMQIEKGNFNQRVRLNTNNRNMEKLCETINILVNKFQKILIEYKKIEESRKKIISNISHDLRTPLTSLLGYIEAIKNDPTLREEEKEKYIEVVYSKGKLLHVLLEDFFALSKIESNDDVLNFKKINICESVRMSILTFYEDFTKNNIIPEIQLPDEQLFISGDEKSIHRILNNLLSNALKYGKDGGKIGIEIKKEKESVRITVWDNGKGIPNNEIPHIFERLYTLEDSRNTHFQGNGLGLTIVKKLIEKHDGRIYVSSIPYKKTEFSFTFPLVQ</sequence>
<dbReference type="Pfam" id="PF00512">
    <property type="entry name" value="HisKA"/>
    <property type="match status" value="1"/>
</dbReference>
<dbReference type="Pfam" id="PF02518">
    <property type="entry name" value="HATPase_c"/>
    <property type="match status" value="1"/>
</dbReference>
<dbReference type="SMART" id="SM00387">
    <property type="entry name" value="HATPase_c"/>
    <property type="match status" value="1"/>
</dbReference>
<keyword evidence="6 9" id="KW-0418">Kinase</keyword>
<evidence type="ECO:0000256" key="2">
    <source>
        <dbReference type="ARBA" id="ARBA00004370"/>
    </source>
</evidence>
<feature type="domain" description="Histidine kinase" evidence="8">
    <location>
        <begin position="89"/>
        <end position="307"/>
    </location>
</feature>
<dbReference type="EMBL" id="CP078093">
    <property type="protein sequence ID" value="QXM06616.1"/>
    <property type="molecule type" value="Genomic_DNA"/>
</dbReference>
<dbReference type="CDD" id="cd00082">
    <property type="entry name" value="HisKA"/>
    <property type="match status" value="1"/>
</dbReference>
<evidence type="ECO:0000256" key="1">
    <source>
        <dbReference type="ARBA" id="ARBA00000085"/>
    </source>
</evidence>
<dbReference type="InterPro" id="IPR005467">
    <property type="entry name" value="His_kinase_dom"/>
</dbReference>
<dbReference type="PROSITE" id="PS50109">
    <property type="entry name" value="HIS_KIN"/>
    <property type="match status" value="1"/>
</dbReference>
<reference evidence="9" key="1">
    <citation type="submission" date="2021-07" db="EMBL/GenBank/DDBJ databases">
        <title>Complete genome sequence of Crassaminicella sp. 143-21, isolated from a deep-sea hydrothermal vent.</title>
        <authorList>
            <person name="Li X."/>
        </authorList>
    </citation>
    <scope>NUCLEOTIDE SEQUENCE</scope>
    <source>
        <strain evidence="9">143-21</strain>
    </source>
</reference>
<evidence type="ECO:0000256" key="7">
    <source>
        <dbReference type="ARBA" id="ARBA00023012"/>
    </source>
</evidence>
<organism evidence="9 10">
    <name type="scientific">Crassaminicella indica</name>
    <dbReference type="NCBI Taxonomy" id="2855394"/>
    <lineage>
        <taxon>Bacteria</taxon>
        <taxon>Bacillati</taxon>
        <taxon>Bacillota</taxon>
        <taxon>Clostridia</taxon>
        <taxon>Eubacteriales</taxon>
        <taxon>Clostridiaceae</taxon>
        <taxon>Crassaminicella</taxon>
    </lineage>
</organism>
<evidence type="ECO:0000256" key="6">
    <source>
        <dbReference type="ARBA" id="ARBA00022777"/>
    </source>
</evidence>
<evidence type="ECO:0000256" key="3">
    <source>
        <dbReference type="ARBA" id="ARBA00012438"/>
    </source>
</evidence>
<evidence type="ECO:0000313" key="9">
    <source>
        <dbReference type="EMBL" id="QXM06616.1"/>
    </source>
</evidence>
<dbReference type="PANTHER" id="PTHR45453:SF1">
    <property type="entry name" value="PHOSPHATE REGULON SENSOR PROTEIN PHOR"/>
    <property type="match status" value="1"/>
</dbReference>
<evidence type="ECO:0000313" key="10">
    <source>
        <dbReference type="Proteomes" id="UP000886818"/>
    </source>
</evidence>
<comment type="catalytic activity">
    <reaction evidence="1">
        <text>ATP + protein L-histidine = ADP + protein N-phospho-L-histidine.</text>
        <dbReference type="EC" id="2.7.13.3"/>
    </reaction>
</comment>
<accession>A0ABX8RCW3</accession>
<name>A0ABX8RCW3_9CLOT</name>
<keyword evidence="7" id="KW-0902">Two-component regulatory system</keyword>
<proteinExistence type="predicted"/>
<evidence type="ECO:0000256" key="4">
    <source>
        <dbReference type="ARBA" id="ARBA00022553"/>
    </source>
</evidence>
<dbReference type="InterPro" id="IPR003594">
    <property type="entry name" value="HATPase_dom"/>
</dbReference>
<dbReference type="EC" id="2.7.13.3" evidence="3"/>
<gene>
    <name evidence="9" type="ORF">KVH43_02375</name>
</gene>
<dbReference type="Proteomes" id="UP000886818">
    <property type="component" value="Chromosome"/>
</dbReference>
<comment type="subcellular location">
    <subcellularLocation>
        <location evidence="2">Membrane</location>
    </subcellularLocation>
</comment>
<keyword evidence="10" id="KW-1185">Reference proteome</keyword>
<keyword evidence="5" id="KW-0808">Transferase</keyword>
<dbReference type="RefSeq" id="WP_218283312.1">
    <property type="nucleotide sequence ID" value="NZ_CP078093.1"/>
</dbReference>
<dbReference type="InterPro" id="IPR003661">
    <property type="entry name" value="HisK_dim/P_dom"/>
</dbReference>
<dbReference type="InterPro" id="IPR050351">
    <property type="entry name" value="BphY/WalK/GraS-like"/>
</dbReference>
<evidence type="ECO:0000256" key="5">
    <source>
        <dbReference type="ARBA" id="ARBA00022679"/>
    </source>
</evidence>